<dbReference type="Proteomes" id="UP000023152">
    <property type="component" value="Unassembled WGS sequence"/>
</dbReference>
<evidence type="ECO:0000313" key="2">
    <source>
        <dbReference type="Proteomes" id="UP000023152"/>
    </source>
</evidence>
<dbReference type="InterPro" id="IPR013083">
    <property type="entry name" value="Znf_RING/FYVE/PHD"/>
</dbReference>
<organism evidence="1 2">
    <name type="scientific">Reticulomyxa filosa</name>
    <dbReference type="NCBI Taxonomy" id="46433"/>
    <lineage>
        <taxon>Eukaryota</taxon>
        <taxon>Sar</taxon>
        <taxon>Rhizaria</taxon>
        <taxon>Retaria</taxon>
        <taxon>Foraminifera</taxon>
        <taxon>Monothalamids</taxon>
        <taxon>Reticulomyxidae</taxon>
        <taxon>Reticulomyxa</taxon>
    </lineage>
</organism>
<proteinExistence type="predicted"/>
<accession>X6L7U8</accession>
<comment type="caution">
    <text evidence="1">The sequence shown here is derived from an EMBL/GenBank/DDBJ whole genome shotgun (WGS) entry which is preliminary data.</text>
</comment>
<evidence type="ECO:0008006" key="3">
    <source>
        <dbReference type="Google" id="ProtNLM"/>
    </source>
</evidence>
<feature type="non-terminal residue" evidence="1">
    <location>
        <position position="1"/>
    </location>
</feature>
<sequence>DWILELNEEKQIKYLICLICKQIANHSLEITCPKHEKMDESTVVGKHCLQQFLDNNDNSCPINRHSGCQYRDNKPLRLQINNLSVTCPRQFQQDLGTTESGEERKTLIRPKCNFKGDMKELIEHLHNSCPLKLFTCWFCSFGCDHSCPKELLEEHLTSQKKYHFDLLVKHVESLQQKIQHSQVCYLCFRFTKITINEYI</sequence>
<protein>
    <recommendedName>
        <fullName evidence="3">TRAF-type domain-containing protein</fullName>
    </recommendedName>
</protein>
<name>X6L7U8_RETFI</name>
<reference evidence="1 2" key="1">
    <citation type="journal article" date="2013" name="Curr. Biol.">
        <title>The Genome of the Foraminiferan Reticulomyxa filosa.</title>
        <authorList>
            <person name="Glockner G."/>
            <person name="Hulsmann N."/>
            <person name="Schleicher M."/>
            <person name="Noegel A.A."/>
            <person name="Eichinger L."/>
            <person name="Gallinger C."/>
            <person name="Pawlowski J."/>
            <person name="Sierra R."/>
            <person name="Euteneuer U."/>
            <person name="Pillet L."/>
            <person name="Moustafa A."/>
            <person name="Platzer M."/>
            <person name="Groth M."/>
            <person name="Szafranski K."/>
            <person name="Schliwa M."/>
        </authorList>
    </citation>
    <scope>NUCLEOTIDE SEQUENCE [LARGE SCALE GENOMIC DNA]</scope>
</reference>
<keyword evidence="2" id="KW-1185">Reference proteome</keyword>
<evidence type="ECO:0000313" key="1">
    <source>
        <dbReference type="EMBL" id="ETN97443.1"/>
    </source>
</evidence>
<dbReference type="EMBL" id="ASPP01049703">
    <property type="protein sequence ID" value="ETN97443.1"/>
    <property type="molecule type" value="Genomic_DNA"/>
</dbReference>
<dbReference type="AlphaFoldDB" id="X6L7U8"/>
<dbReference type="Gene3D" id="3.30.40.10">
    <property type="entry name" value="Zinc/RING finger domain, C3HC4 (zinc finger)"/>
    <property type="match status" value="1"/>
</dbReference>
<gene>
    <name evidence="1" type="ORF">RFI_40086</name>
</gene>